<dbReference type="Pfam" id="PF05930">
    <property type="entry name" value="Phage_AlpA"/>
    <property type="match status" value="1"/>
</dbReference>
<reference evidence="1 2" key="1">
    <citation type="submission" date="2017-05" db="EMBL/GenBank/DDBJ databases">
        <title>Polynucleobacter sp. MWH-K35W1 isolated from the permanently anoxic monimolimnion of a meromictic lake.</title>
        <authorList>
            <person name="Hahn M.W."/>
        </authorList>
    </citation>
    <scope>NUCLEOTIDE SEQUENCE [LARGE SCALE GENOMIC DNA]</scope>
    <source>
        <strain evidence="1 2">MWH-K35W1</strain>
    </source>
</reference>
<evidence type="ECO:0000313" key="2">
    <source>
        <dbReference type="Proteomes" id="UP000198104"/>
    </source>
</evidence>
<dbReference type="Proteomes" id="UP000198104">
    <property type="component" value="Unassembled WGS sequence"/>
</dbReference>
<dbReference type="OrthoDB" id="9182156at2"/>
<dbReference type="AlphaFoldDB" id="A0A254Q1U2"/>
<dbReference type="InterPro" id="IPR010260">
    <property type="entry name" value="AlpA"/>
</dbReference>
<accession>A0A254Q1U2</accession>
<gene>
    <name evidence="1" type="ORF">CBI30_09560</name>
</gene>
<name>A0A254Q1U2_9BURK</name>
<dbReference type="RefSeq" id="WP_088528076.1">
    <property type="nucleotide sequence ID" value="NZ_NGUO01000016.1"/>
</dbReference>
<sequence length="86" mass="9630">MNATNLAVAIKARKKAIYKPTPRSNFVDLPDEAFVRMRTVCALLGDCTAVTVYRLMNAGEFPQNKKLAPNMVGWNVGELRQYLKSL</sequence>
<organism evidence="1 2">
    <name type="scientific">Polynucleobacter aenigmaticus</name>
    <dbReference type="NCBI Taxonomy" id="1743164"/>
    <lineage>
        <taxon>Bacteria</taxon>
        <taxon>Pseudomonadati</taxon>
        <taxon>Pseudomonadota</taxon>
        <taxon>Betaproteobacteria</taxon>
        <taxon>Burkholderiales</taxon>
        <taxon>Burkholderiaceae</taxon>
        <taxon>Polynucleobacter</taxon>
    </lineage>
</organism>
<dbReference type="EMBL" id="NGUO01000016">
    <property type="protein sequence ID" value="OWS69412.1"/>
    <property type="molecule type" value="Genomic_DNA"/>
</dbReference>
<evidence type="ECO:0000313" key="1">
    <source>
        <dbReference type="EMBL" id="OWS69412.1"/>
    </source>
</evidence>
<comment type="caution">
    <text evidence="1">The sequence shown here is derived from an EMBL/GenBank/DDBJ whole genome shotgun (WGS) entry which is preliminary data.</text>
</comment>
<proteinExistence type="predicted"/>
<keyword evidence="2" id="KW-1185">Reference proteome</keyword>
<protein>
    <submittedName>
        <fullName evidence="1">Uncharacterized protein</fullName>
    </submittedName>
</protein>